<feature type="non-terminal residue" evidence="1">
    <location>
        <position position="1"/>
    </location>
</feature>
<dbReference type="RefSeq" id="WP_250083724.1">
    <property type="nucleotide sequence ID" value="NZ_JAMJPJ010000036.1"/>
</dbReference>
<dbReference type="EMBL" id="JAMJPJ010000036">
    <property type="protein sequence ID" value="MCL7931349.1"/>
    <property type="molecule type" value="Genomic_DNA"/>
</dbReference>
<organism evidence="1 2">
    <name type="scientific">Halomonas llamarensis</name>
    <dbReference type="NCBI Taxonomy" id="2945104"/>
    <lineage>
        <taxon>Bacteria</taxon>
        <taxon>Pseudomonadati</taxon>
        <taxon>Pseudomonadota</taxon>
        <taxon>Gammaproteobacteria</taxon>
        <taxon>Oceanospirillales</taxon>
        <taxon>Halomonadaceae</taxon>
        <taxon>Halomonas</taxon>
    </lineage>
</organism>
<comment type="caution">
    <text evidence="1">The sequence shown here is derived from an EMBL/GenBank/DDBJ whole genome shotgun (WGS) entry which is preliminary data.</text>
</comment>
<evidence type="ECO:0008006" key="3">
    <source>
        <dbReference type="Google" id="ProtNLM"/>
    </source>
</evidence>
<name>A0ABT0SU29_9GAMM</name>
<accession>A0ABT0SU29</accession>
<evidence type="ECO:0000313" key="1">
    <source>
        <dbReference type="EMBL" id="MCL7931349.1"/>
    </source>
</evidence>
<evidence type="ECO:0000313" key="2">
    <source>
        <dbReference type="Proteomes" id="UP001165308"/>
    </source>
</evidence>
<protein>
    <recommendedName>
        <fullName evidence="3">CBS domain-containing protein</fullName>
    </recommendedName>
</protein>
<proteinExistence type="predicted"/>
<keyword evidence="2" id="KW-1185">Reference proteome</keyword>
<sequence>VRLRNIAHAQRRRAHHAAALALEGHITRLSDACPDVVNGSLTFRDAKQLMRRKTWHTCSMPLPLDLI</sequence>
<gene>
    <name evidence="1" type="ORF">M8006_15425</name>
</gene>
<dbReference type="Proteomes" id="UP001165308">
    <property type="component" value="Unassembled WGS sequence"/>
</dbReference>
<reference evidence="1" key="1">
    <citation type="submission" date="2022-05" db="EMBL/GenBank/DDBJ databases">
        <title>Halomonas geminus sp. nov. and Halomonas llamarensis sp. nov. isolated from high-altitude salars of the Atacama Desert.</title>
        <authorList>
            <person name="Hintersatz C."/>
            <person name="Rojas L.A."/>
            <person name="Wei T.-S."/>
            <person name="Kutschke S."/>
            <person name="Lehmann F."/>
            <person name="Jain R."/>
            <person name="Pollmann K."/>
        </authorList>
    </citation>
    <scope>NUCLEOTIDE SEQUENCE</scope>
    <source>
        <strain evidence="1">ATCHA</strain>
    </source>
</reference>